<organism evidence="1 2">
    <name type="scientific">Adonisia turfae CCMR0081</name>
    <dbReference type="NCBI Taxonomy" id="2292702"/>
    <lineage>
        <taxon>Bacteria</taxon>
        <taxon>Bacillati</taxon>
        <taxon>Cyanobacteriota</taxon>
        <taxon>Adonisia</taxon>
        <taxon>Adonisia turfae</taxon>
    </lineage>
</organism>
<reference evidence="1 2" key="1">
    <citation type="journal article" date="2020" name="Microb. Ecol.">
        <title>Ecogenomics of the Marine Benthic Filamentous Cyanobacterium Adonisia.</title>
        <authorList>
            <person name="Walter J.M."/>
            <person name="Coutinho F.H."/>
            <person name="Leomil L."/>
            <person name="Hargreaves P.I."/>
            <person name="Campeao M.E."/>
            <person name="Vieira V.V."/>
            <person name="Silva B.S."/>
            <person name="Fistarol G.O."/>
            <person name="Salomon P.S."/>
            <person name="Sawabe T."/>
            <person name="Mino S."/>
            <person name="Hosokawa M."/>
            <person name="Miyashita H."/>
            <person name="Maruyama F."/>
            <person name="van Verk M.C."/>
            <person name="Dutilh B.E."/>
            <person name="Thompson C.C."/>
            <person name="Thompson F.L."/>
        </authorList>
    </citation>
    <scope>NUCLEOTIDE SEQUENCE [LARGE SCALE GENOMIC DNA]</scope>
    <source>
        <strain evidence="1 2">CCMR0081</strain>
    </source>
</reference>
<evidence type="ECO:0000313" key="2">
    <source>
        <dbReference type="Proteomes" id="UP000481033"/>
    </source>
</evidence>
<evidence type="ECO:0000313" key="1">
    <source>
        <dbReference type="EMBL" id="NEZ54295.1"/>
    </source>
</evidence>
<accession>A0A6M0RDJ6</accession>
<name>A0A6M0RDJ6_9CYAN</name>
<dbReference type="Proteomes" id="UP000481033">
    <property type="component" value="Unassembled WGS sequence"/>
</dbReference>
<comment type="caution">
    <text evidence="1">The sequence shown here is derived from an EMBL/GenBank/DDBJ whole genome shotgun (WGS) entry which is preliminary data.</text>
</comment>
<proteinExistence type="predicted"/>
<protein>
    <submittedName>
        <fullName evidence="1">Uncharacterized protein</fullName>
    </submittedName>
</protein>
<gene>
    <name evidence="1" type="ORF">DXZ20_00980</name>
</gene>
<dbReference type="AlphaFoldDB" id="A0A6M0RDJ6"/>
<sequence>MTRYSDIRRGAQLNAALQAYVNYLSTPRVPNVGGGTARGPQTTLYLTPFGQDLDANTRVSAKANTDSYGALQAYVVTGNGAEAVTTLGTDTLVELKKFRAARIVWFRNTARTVQVATSNVTNQRYLKYNGDRDSCPFGRATETDDQMDVFNAMKADILAQNNTLLINRVSLTREKIGV</sequence>
<dbReference type="RefSeq" id="WP_163695792.1">
    <property type="nucleotide sequence ID" value="NZ_QXHD01000003.1"/>
</dbReference>
<dbReference type="EMBL" id="QXHD01000003">
    <property type="protein sequence ID" value="NEZ54295.1"/>
    <property type="molecule type" value="Genomic_DNA"/>
</dbReference>
<keyword evidence="2" id="KW-1185">Reference proteome</keyword>